<dbReference type="Pfam" id="PF02170">
    <property type="entry name" value="PAZ"/>
    <property type="match status" value="1"/>
</dbReference>
<organism evidence="4 5">
    <name type="scientific">Stegodyphus mimosarum</name>
    <name type="common">African social velvet spider</name>
    <dbReference type="NCBI Taxonomy" id="407821"/>
    <lineage>
        <taxon>Eukaryota</taxon>
        <taxon>Metazoa</taxon>
        <taxon>Ecdysozoa</taxon>
        <taxon>Arthropoda</taxon>
        <taxon>Chelicerata</taxon>
        <taxon>Arachnida</taxon>
        <taxon>Araneae</taxon>
        <taxon>Araneomorphae</taxon>
        <taxon>Entelegynae</taxon>
        <taxon>Eresoidea</taxon>
        <taxon>Eresidae</taxon>
        <taxon>Stegodyphus</taxon>
    </lineage>
</organism>
<feature type="domain" description="Piwi" evidence="3">
    <location>
        <begin position="590"/>
        <end position="905"/>
    </location>
</feature>
<accession>A0A087TKC1</accession>
<reference evidence="4 5" key="1">
    <citation type="submission" date="2013-11" db="EMBL/GenBank/DDBJ databases">
        <title>Genome sequencing of Stegodyphus mimosarum.</title>
        <authorList>
            <person name="Bechsgaard J."/>
        </authorList>
    </citation>
    <scope>NUCLEOTIDE SEQUENCE [LARGE SCALE GENOMIC DNA]</scope>
</reference>
<dbReference type="InterPro" id="IPR003165">
    <property type="entry name" value="Piwi"/>
</dbReference>
<name>A0A087TKC1_STEMI</name>
<dbReference type="OrthoDB" id="10252740at2759"/>
<dbReference type="Pfam" id="PF02171">
    <property type="entry name" value="Piwi"/>
    <property type="match status" value="1"/>
</dbReference>
<feature type="domain" description="PAZ" evidence="2">
    <location>
        <begin position="308"/>
        <end position="421"/>
    </location>
</feature>
<dbReference type="Gene3D" id="3.40.50.2300">
    <property type="match status" value="1"/>
</dbReference>
<dbReference type="AlphaFoldDB" id="A0A087TKC1"/>
<dbReference type="InterPro" id="IPR012337">
    <property type="entry name" value="RNaseH-like_sf"/>
</dbReference>
<dbReference type="Gene3D" id="3.30.420.10">
    <property type="entry name" value="Ribonuclease H-like superfamily/Ribonuclease H"/>
    <property type="match status" value="1"/>
</dbReference>
<dbReference type="Pfam" id="PF08699">
    <property type="entry name" value="ArgoL1"/>
    <property type="match status" value="1"/>
</dbReference>
<dbReference type="InterPro" id="IPR036085">
    <property type="entry name" value="PAZ_dom_sf"/>
</dbReference>
<evidence type="ECO:0000259" key="3">
    <source>
        <dbReference type="PROSITE" id="PS50822"/>
    </source>
</evidence>
<feature type="region of interest" description="Disordered" evidence="1">
    <location>
        <begin position="1"/>
        <end position="24"/>
    </location>
</feature>
<dbReference type="InterPro" id="IPR032474">
    <property type="entry name" value="Argonaute_N"/>
</dbReference>
<dbReference type="PANTHER" id="PTHR22891">
    <property type="entry name" value="EUKARYOTIC TRANSLATION INITIATION FACTOR 2C"/>
    <property type="match status" value="1"/>
</dbReference>
<feature type="compositionally biased region" description="Low complexity" evidence="1">
    <location>
        <begin position="1"/>
        <end position="12"/>
    </location>
</feature>
<dbReference type="GO" id="GO:0034587">
    <property type="term" value="P:piRNA processing"/>
    <property type="evidence" value="ECO:0007669"/>
    <property type="project" value="UniProtKB-ARBA"/>
</dbReference>
<dbReference type="InterPro" id="IPR036397">
    <property type="entry name" value="RNaseH_sf"/>
</dbReference>
<dbReference type="EMBL" id="KK115619">
    <property type="protein sequence ID" value="KFM65560.1"/>
    <property type="molecule type" value="Genomic_DNA"/>
</dbReference>
<keyword evidence="5" id="KW-1185">Reference proteome</keyword>
<dbReference type="PROSITE" id="PS50822">
    <property type="entry name" value="PIWI"/>
    <property type="match status" value="1"/>
</dbReference>
<dbReference type="SMART" id="SM01163">
    <property type="entry name" value="DUF1785"/>
    <property type="match status" value="1"/>
</dbReference>
<dbReference type="Pfam" id="PF16486">
    <property type="entry name" value="ArgoN"/>
    <property type="match status" value="1"/>
</dbReference>
<dbReference type="CDD" id="cd02846">
    <property type="entry name" value="PAZ_argonaute_like"/>
    <property type="match status" value="1"/>
</dbReference>
<evidence type="ECO:0000256" key="1">
    <source>
        <dbReference type="SAM" id="MobiDB-lite"/>
    </source>
</evidence>
<dbReference type="InterPro" id="IPR014811">
    <property type="entry name" value="ArgoL1"/>
</dbReference>
<protein>
    <submittedName>
        <fullName evidence="4">Protein argonaute-2</fullName>
    </submittedName>
</protein>
<feature type="non-terminal residue" evidence="4">
    <location>
        <position position="933"/>
    </location>
</feature>
<dbReference type="SUPFAM" id="SSF101690">
    <property type="entry name" value="PAZ domain"/>
    <property type="match status" value="1"/>
</dbReference>
<evidence type="ECO:0000313" key="4">
    <source>
        <dbReference type="EMBL" id="KFM65560.1"/>
    </source>
</evidence>
<feature type="region of interest" description="Disordered" evidence="1">
    <location>
        <begin position="802"/>
        <end position="822"/>
    </location>
</feature>
<proteinExistence type="predicted"/>
<gene>
    <name evidence="4" type="ORF">X975_10982</name>
</gene>
<dbReference type="SMART" id="SM00950">
    <property type="entry name" value="Piwi"/>
    <property type="match status" value="1"/>
</dbReference>
<dbReference type="InterPro" id="IPR003100">
    <property type="entry name" value="PAZ_dom"/>
</dbReference>
<evidence type="ECO:0000313" key="5">
    <source>
        <dbReference type="Proteomes" id="UP000054359"/>
    </source>
</evidence>
<dbReference type="SUPFAM" id="SSF53098">
    <property type="entry name" value="Ribonuclease H-like"/>
    <property type="match status" value="1"/>
</dbReference>
<dbReference type="Gene3D" id="2.170.260.10">
    <property type="entry name" value="paz domain"/>
    <property type="match status" value="1"/>
</dbReference>
<dbReference type="Proteomes" id="UP000054359">
    <property type="component" value="Unassembled WGS sequence"/>
</dbReference>
<evidence type="ECO:0000259" key="2">
    <source>
        <dbReference type="PROSITE" id="PS50821"/>
    </source>
</evidence>
<sequence length="933" mass="106592">MSSYQESEPSSSKIKTSHGKDISCGDNVDKQIQFERAGACPKEISSISSYVTVQLKERKQPQEKYSVAERSGYGTKGLRIQLIANYFMLSYKDIHVYHYDVDIASIGKDGKCRKSIITTETTLKEDKERNVHVVEHQQKRNIGKAKCRQIITSLVRSRGLQKFSPIYDGQKNIFTNQELPIKEKTSINVEVDLEGEKKTFCITIKPALNESGSNMISLEPLKELYRGRSKIVPQNVLLVFDTVMNHREPLLTQVQVRDSFFDLQQSGNQNLGYGVKLWFGYSQSVRLTENSPALVVNLAAKALYKSGPVLDYACDILNTDITKLPMLNDFQVKELTVALKGVRVRVTHQRQPRRYKIMKVCSLPAREQKLDHEKSDTEKSVAQYFTEHYESLRYPQLPCLQMETSRQGKCYMPMENCVIIDGQPKIGQLNDDLKRQMIRSTAVPAAQRFQSIMDYSKTIENVSGSVMNDFGLNMNTECVRLSGRVIAAPELAYAGNSSSRIAKPDRRGVWKIEYGKEFYKAMQNKKWILMSFVNKWHCGMDKLQHFSKCFVDSSRKCGMRLGFPYDIKIFDHTKSSEEAIVYAKGSGADFAIIILSRLKKIQNSPFREIKRYEEIKFFADFRYALVTQCLEEKNLGRINDQIATNICLKLNVKLGGINHVFLNTPNIISTPAIVFGADVIHWPRDYDYPSIASVVGSLDPTASRYALTCRLQKNKKQSKLSQEIILHMKDMVKEILENFNRNYNYKVRPQKLIFFRDGLCEGQFKSAREEEIGSIYDACYEVYRDIIPVTYIVVQKRHQTRLRPRDPRDGVGRMGNVPPGTTVDTTVTHPTHFDFFLCSHEGIQGTSKPAHYIVLHDNNKFTADDLQQFCYFMCHSYIHCTRSVSIPAPVLYADLAATRAKAYADLFIDPHSEKTPLPPDVVQAIESMKSFQN</sequence>
<dbReference type="STRING" id="407821.A0A087TKC1"/>
<dbReference type="GO" id="GO:0003723">
    <property type="term" value="F:RNA binding"/>
    <property type="evidence" value="ECO:0007669"/>
    <property type="project" value="InterPro"/>
</dbReference>
<dbReference type="PROSITE" id="PS50821">
    <property type="entry name" value="PAZ"/>
    <property type="match status" value="1"/>
</dbReference>